<name>A0ABU5U6D5_9CYAN</name>
<accession>A0ABU5U6D5</accession>
<sequence>MMIENNPLHTAIRLSQAATKQLQTLGETLTPEQITPQLIAETETLFKQALANLAAALNPPNLDHIPPDVLSQAERLGIPLDDIEVQVAMSSHHLSQIIGVLAEIDNRAENIRRRREYFLVRLPDITVEKLGSRLPVMTAADLQGPTEQTPASVRDALKAKYNLNRLNHKTRSQSSLFEKIKQAKQALEPPEVALDEEDDLPF</sequence>
<dbReference type="Proteomes" id="UP001301728">
    <property type="component" value="Unassembled WGS sequence"/>
</dbReference>
<proteinExistence type="predicted"/>
<comment type="caution">
    <text evidence="1">The sequence shown here is derived from an EMBL/GenBank/DDBJ whole genome shotgun (WGS) entry which is preliminary data.</text>
</comment>
<evidence type="ECO:0000313" key="2">
    <source>
        <dbReference type="Proteomes" id="UP001301728"/>
    </source>
</evidence>
<dbReference type="EMBL" id="JAYGHT010000149">
    <property type="protein sequence ID" value="MEA5522183.1"/>
    <property type="molecule type" value="Genomic_DNA"/>
</dbReference>
<keyword evidence="2" id="KW-1185">Reference proteome</keyword>
<gene>
    <name evidence="1" type="ORF">VB854_24905</name>
</gene>
<dbReference type="RefSeq" id="WP_235441146.1">
    <property type="nucleotide sequence ID" value="NZ_JAYGHT010000149.1"/>
</dbReference>
<reference evidence="1 2" key="1">
    <citation type="submission" date="2023-12" db="EMBL/GenBank/DDBJ databases">
        <title>Baltic Sea Cyanobacteria.</title>
        <authorList>
            <person name="Delbaje E."/>
            <person name="Fewer D.P."/>
            <person name="Shishido T.K."/>
        </authorList>
    </citation>
    <scope>NUCLEOTIDE SEQUENCE [LARGE SCALE GENOMIC DNA]</scope>
    <source>
        <strain evidence="1 2">CCNP 1315</strain>
    </source>
</reference>
<evidence type="ECO:0000313" key="1">
    <source>
        <dbReference type="EMBL" id="MEA5522183.1"/>
    </source>
</evidence>
<organism evidence="1 2">
    <name type="scientific">Limnoraphis robusta CCNP1315</name>
    <dbReference type="NCBI Taxonomy" id="3110306"/>
    <lineage>
        <taxon>Bacteria</taxon>
        <taxon>Bacillati</taxon>
        <taxon>Cyanobacteriota</taxon>
        <taxon>Cyanophyceae</taxon>
        <taxon>Oscillatoriophycideae</taxon>
        <taxon>Oscillatoriales</taxon>
        <taxon>Sirenicapillariaceae</taxon>
        <taxon>Limnoraphis</taxon>
    </lineage>
</organism>
<protein>
    <submittedName>
        <fullName evidence="1">Uncharacterized protein</fullName>
    </submittedName>
</protein>